<dbReference type="InterPro" id="IPR025554">
    <property type="entry name" value="DUF4140"/>
</dbReference>
<evidence type="ECO:0000259" key="4">
    <source>
        <dbReference type="Pfam" id="PF13600"/>
    </source>
</evidence>
<feature type="signal peptide" evidence="2">
    <location>
        <begin position="1"/>
        <end position="26"/>
    </location>
</feature>
<dbReference type="PANTHER" id="PTHR31005:SF8">
    <property type="entry name" value="DUF4139 DOMAIN-CONTAINING PROTEIN"/>
    <property type="match status" value="1"/>
</dbReference>
<gene>
    <name evidence="5" type="ORF">I3J27_31330</name>
</gene>
<protein>
    <submittedName>
        <fullName evidence="5">Mucoidy inhibitor MuiA family protein</fullName>
    </submittedName>
</protein>
<dbReference type="PANTHER" id="PTHR31005">
    <property type="entry name" value="DUF4139 DOMAIN-CONTAINING PROTEIN"/>
    <property type="match status" value="1"/>
</dbReference>
<keyword evidence="1" id="KW-0175">Coiled coil</keyword>
<dbReference type="RefSeq" id="WP_270162729.1">
    <property type="nucleotide sequence ID" value="NZ_CP089391.1"/>
</dbReference>
<feature type="coiled-coil region" evidence="1">
    <location>
        <begin position="103"/>
        <end position="130"/>
    </location>
</feature>
<evidence type="ECO:0000313" key="6">
    <source>
        <dbReference type="Proteomes" id="UP001179614"/>
    </source>
</evidence>
<evidence type="ECO:0000256" key="1">
    <source>
        <dbReference type="SAM" id="Coils"/>
    </source>
</evidence>
<keyword evidence="6" id="KW-1185">Reference proteome</keyword>
<sequence length="558" mass="60272">MRITARYLATTSLVLVTMAMASPSWAADVDATSAIDTVTVYPDGATVTRIIAIDLPSGDSTLVAKDFPLGLDTSSIRVEGEGSAKLTIGTIDARTPRAAPVNLPELDKRIEALNDQRADLQGAIDSANARRKFAQRFAETSPAGLGEKGEARPIAEWRTAFAAVGEEIASADTAVRDATRKLREIDRQIAQLDVERKAKPPNKLEVRMDIAAPAATKATLRVTYNVRNARWLPLYDARLDTGAKDRKPQLELVRRAEITQSTGEDWSNVTLGVSTVRIGRGGSAPELNSLVAQYPQVPKPQAAGAVSDLARPAPVARQMQPHLSSKIAEAAEPRERADEQQAVAEIGDFQATFRIPGRVSLGAAEGAKSLRIASMSVPADLMVRAAPVMDPTAFLEASFKQTDDTTLLPGKVAIYRDGVFVGRGKLSASAKDDIVRLGFGADDKVKIERAVLKRNEGSAGLLVTTSKTDERSFKTTIRNGHDFPIKVAIEDQLPVSESEDIVVEMLPATTPPTASNIRDRRGVLEWSFDAKPGEVKDINFAWRIRWPKDKSMVIVPAG</sequence>
<name>A0ABY7MJE8_9BRAD</name>
<accession>A0ABY7MJE8</accession>
<feature type="coiled-coil region" evidence="1">
    <location>
        <begin position="168"/>
        <end position="195"/>
    </location>
</feature>
<keyword evidence="2" id="KW-0732">Signal</keyword>
<evidence type="ECO:0000313" key="5">
    <source>
        <dbReference type="EMBL" id="WBL77472.1"/>
    </source>
</evidence>
<dbReference type="Pfam" id="PF13598">
    <property type="entry name" value="DUF4139"/>
    <property type="match status" value="1"/>
</dbReference>
<feature type="domain" description="DUF4139" evidence="3">
    <location>
        <begin position="220"/>
        <end position="548"/>
    </location>
</feature>
<organism evidence="5 6">
    <name type="scientific">Bradyrhizobium xenonodulans</name>
    <dbReference type="NCBI Taxonomy" id="2736875"/>
    <lineage>
        <taxon>Bacteria</taxon>
        <taxon>Pseudomonadati</taxon>
        <taxon>Pseudomonadota</taxon>
        <taxon>Alphaproteobacteria</taxon>
        <taxon>Hyphomicrobiales</taxon>
        <taxon>Nitrobacteraceae</taxon>
        <taxon>Bradyrhizobium</taxon>
    </lineage>
</organism>
<evidence type="ECO:0000256" key="2">
    <source>
        <dbReference type="SAM" id="SignalP"/>
    </source>
</evidence>
<dbReference type="EMBL" id="CP089391">
    <property type="protein sequence ID" value="WBL77472.1"/>
    <property type="molecule type" value="Genomic_DNA"/>
</dbReference>
<feature type="chain" id="PRO_5046487279" evidence="2">
    <location>
        <begin position="27"/>
        <end position="558"/>
    </location>
</feature>
<reference evidence="5" key="1">
    <citation type="submission" date="2021-12" db="EMBL/GenBank/DDBJ databases">
        <title>Bradyrhizobium xenonodulans sp. nov.</title>
        <authorList>
            <person name="Claassens R."/>
            <person name="Venter S.N."/>
            <person name="Beukes C.W."/>
            <person name="Stepkowski T."/>
            <person name="Steenkamp E.T."/>
        </authorList>
    </citation>
    <scope>NUCLEOTIDE SEQUENCE</scope>
    <source>
        <strain evidence="5">14AB</strain>
    </source>
</reference>
<dbReference type="NCBIfam" id="TIGR02231">
    <property type="entry name" value="mucoidy inhibitor MuiA family protein"/>
    <property type="match status" value="1"/>
</dbReference>
<dbReference type="Proteomes" id="UP001179614">
    <property type="component" value="Chromosome"/>
</dbReference>
<feature type="domain" description="DUF4140" evidence="4">
    <location>
        <begin position="38"/>
        <end position="133"/>
    </location>
</feature>
<dbReference type="Pfam" id="PF13600">
    <property type="entry name" value="DUF4140"/>
    <property type="match status" value="1"/>
</dbReference>
<evidence type="ECO:0000259" key="3">
    <source>
        <dbReference type="Pfam" id="PF13598"/>
    </source>
</evidence>
<dbReference type="InterPro" id="IPR011935">
    <property type="entry name" value="CHP02231"/>
</dbReference>
<dbReference type="InterPro" id="IPR037291">
    <property type="entry name" value="DUF4139"/>
</dbReference>
<proteinExistence type="predicted"/>